<sequence>MSCILSSATIVNTAGSKSFSKALFPNPSQCRASVAQWLASPPFCRGLEPRHRRPGLNDGGPKSLRSPCCGLALYKNQPNLTMPSKQQSEHEWIPRQRSLKASTEISSTTISSRRPGLGPHSHREQSHWGHKQGKTPRLDKPSQALQAEEPRQAMSLMRDNKSYIAFTVTRGQKTADNTIGVIKSCNMHALRSTQEK</sequence>
<gene>
    <name evidence="2" type="ORF">PoB_001745200</name>
</gene>
<comment type="caution">
    <text evidence="2">The sequence shown here is derived from an EMBL/GenBank/DDBJ whole genome shotgun (WGS) entry which is preliminary data.</text>
</comment>
<dbReference type="AlphaFoldDB" id="A0AAV3Z6P3"/>
<feature type="region of interest" description="Disordered" evidence="1">
    <location>
        <begin position="79"/>
        <end position="146"/>
    </location>
</feature>
<organism evidence="2 3">
    <name type="scientific">Plakobranchus ocellatus</name>
    <dbReference type="NCBI Taxonomy" id="259542"/>
    <lineage>
        <taxon>Eukaryota</taxon>
        <taxon>Metazoa</taxon>
        <taxon>Spiralia</taxon>
        <taxon>Lophotrochozoa</taxon>
        <taxon>Mollusca</taxon>
        <taxon>Gastropoda</taxon>
        <taxon>Heterobranchia</taxon>
        <taxon>Euthyneura</taxon>
        <taxon>Panpulmonata</taxon>
        <taxon>Sacoglossa</taxon>
        <taxon>Placobranchoidea</taxon>
        <taxon>Plakobranchidae</taxon>
        <taxon>Plakobranchus</taxon>
    </lineage>
</organism>
<dbReference type="EMBL" id="BLXT01002074">
    <property type="protein sequence ID" value="GFN90946.1"/>
    <property type="molecule type" value="Genomic_DNA"/>
</dbReference>
<keyword evidence="3" id="KW-1185">Reference proteome</keyword>
<reference evidence="2 3" key="1">
    <citation type="journal article" date="2021" name="Elife">
        <title>Chloroplast acquisition without the gene transfer in kleptoplastic sea slugs, Plakobranchus ocellatus.</title>
        <authorList>
            <person name="Maeda T."/>
            <person name="Takahashi S."/>
            <person name="Yoshida T."/>
            <person name="Shimamura S."/>
            <person name="Takaki Y."/>
            <person name="Nagai Y."/>
            <person name="Toyoda A."/>
            <person name="Suzuki Y."/>
            <person name="Arimoto A."/>
            <person name="Ishii H."/>
            <person name="Satoh N."/>
            <person name="Nishiyama T."/>
            <person name="Hasebe M."/>
            <person name="Maruyama T."/>
            <person name="Minagawa J."/>
            <person name="Obokata J."/>
            <person name="Shigenobu S."/>
        </authorList>
    </citation>
    <scope>NUCLEOTIDE SEQUENCE [LARGE SCALE GENOMIC DNA]</scope>
</reference>
<evidence type="ECO:0000313" key="2">
    <source>
        <dbReference type="EMBL" id="GFN90946.1"/>
    </source>
</evidence>
<evidence type="ECO:0000256" key="1">
    <source>
        <dbReference type="SAM" id="MobiDB-lite"/>
    </source>
</evidence>
<accession>A0AAV3Z6P3</accession>
<proteinExistence type="predicted"/>
<name>A0AAV3Z6P3_9GAST</name>
<feature type="compositionally biased region" description="Low complexity" evidence="1">
    <location>
        <begin position="102"/>
        <end position="112"/>
    </location>
</feature>
<protein>
    <submittedName>
        <fullName evidence="2">Uncharacterized protein</fullName>
    </submittedName>
</protein>
<evidence type="ECO:0000313" key="3">
    <source>
        <dbReference type="Proteomes" id="UP000735302"/>
    </source>
</evidence>
<dbReference type="Proteomes" id="UP000735302">
    <property type="component" value="Unassembled WGS sequence"/>
</dbReference>